<dbReference type="OMA" id="GARSANW"/>
<proteinExistence type="predicted"/>
<dbReference type="STRING" id="5627.A0A1C7LSZ2"/>
<dbReference type="InterPro" id="IPR023214">
    <property type="entry name" value="HAD_sf"/>
</dbReference>
<name>A0A1C7LSZ2_GRIFR</name>
<dbReference type="InterPro" id="IPR023198">
    <property type="entry name" value="PGP-like_dom2"/>
</dbReference>
<dbReference type="OrthoDB" id="444127at2759"/>
<dbReference type="PANTHER" id="PTHR46191:SF2">
    <property type="entry name" value="HALOACID DEHALOGENASE-LIKE HYDROLASE DOMAIN-CONTAINING PROTEIN 3"/>
    <property type="match status" value="1"/>
</dbReference>
<evidence type="ECO:0000313" key="1">
    <source>
        <dbReference type="EMBL" id="OBZ67256.1"/>
    </source>
</evidence>
<protein>
    <submittedName>
        <fullName evidence="1">Haloacid dehalogenase-like hydrolase domain-containing protein 3</fullName>
    </submittedName>
</protein>
<dbReference type="GO" id="GO:0016791">
    <property type="term" value="F:phosphatase activity"/>
    <property type="evidence" value="ECO:0007669"/>
    <property type="project" value="UniProtKB-ARBA"/>
</dbReference>
<evidence type="ECO:0000313" key="2">
    <source>
        <dbReference type="Proteomes" id="UP000092993"/>
    </source>
</evidence>
<dbReference type="Proteomes" id="UP000092993">
    <property type="component" value="Unassembled WGS sequence"/>
</dbReference>
<dbReference type="AlphaFoldDB" id="A0A1C7LSZ2"/>
<keyword evidence="1" id="KW-0378">Hydrolase</keyword>
<sequence>MVIRLVTFDALHTLLAPRLPIYVQYSQTFQPYLGTLNPDTLKRSFKTALKQLQAEKPVYQTGVREWGARWSGGPRWVRAGSCGCGQLFDDTLPTLQSLKQCNIHTGVISNTDTRMRAVLKDLEILPYLEPTLFSEEEGVEKPSREIFLRACSRVGVRPQEAVHVGDELQGDFYGAKESGLAALLIRRPGPEGEGEAKEADEDLSGVDVVPSLLDVVEKVKQMNSL</sequence>
<dbReference type="SUPFAM" id="SSF56784">
    <property type="entry name" value="HAD-like"/>
    <property type="match status" value="1"/>
</dbReference>
<gene>
    <name evidence="1" type="primary">hdhd3</name>
    <name evidence="1" type="ORF">A0H81_12911</name>
</gene>
<dbReference type="Gene3D" id="3.40.50.1000">
    <property type="entry name" value="HAD superfamily/HAD-like"/>
    <property type="match status" value="1"/>
</dbReference>
<dbReference type="GO" id="GO:0005634">
    <property type="term" value="C:nucleus"/>
    <property type="evidence" value="ECO:0007669"/>
    <property type="project" value="TreeGrafter"/>
</dbReference>
<dbReference type="NCBIfam" id="TIGR01549">
    <property type="entry name" value="HAD-SF-IA-v1"/>
    <property type="match status" value="1"/>
</dbReference>
<dbReference type="InterPro" id="IPR051828">
    <property type="entry name" value="HAD-like_hydrolase_domain"/>
</dbReference>
<dbReference type="CDD" id="cd16415">
    <property type="entry name" value="HAD_dREG-2_like"/>
    <property type="match status" value="1"/>
</dbReference>
<dbReference type="Gene3D" id="1.10.150.240">
    <property type="entry name" value="Putative phosphatase, domain 2"/>
    <property type="match status" value="1"/>
</dbReference>
<dbReference type="Pfam" id="PF00702">
    <property type="entry name" value="Hydrolase"/>
    <property type="match status" value="1"/>
</dbReference>
<accession>A0A1C7LSZ2</accession>
<reference evidence="1 2" key="1">
    <citation type="submission" date="2016-03" db="EMBL/GenBank/DDBJ databases">
        <title>Whole genome sequencing of Grifola frondosa 9006-11.</title>
        <authorList>
            <person name="Min B."/>
            <person name="Park H."/>
            <person name="Kim J.-G."/>
            <person name="Cho H."/>
            <person name="Oh Y.-L."/>
            <person name="Kong W.-S."/>
            <person name="Choi I.-G."/>
        </authorList>
    </citation>
    <scope>NUCLEOTIDE SEQUENCE [LARGE SCALE GENOMIC DNA]</scope>
    <source>
        <strain evidence="1 2">9006-11</strain>
    </source>
</reference>
<organism evidence="1 2">
    <name type="scientific">Grifola frondosa</name>
    <name type="common">Maitake</name>
    <name type="synonym">Polyporus frondosus</name>
    <dbReference type="NCBI Taxonomy" id="5627"/>
    <lineage>
        <taxon>Eukaryota</taxon>
        <taxon>Fungi</taxon>
        <taxon>Dikarya</taxon>
        <taxon>Basidiomycota</taxon>
        <taxon>Agaricomycotina</taxon>
        <taxon>Agaricomycetes</taxon>
        <taxon>Polyporales</taxon>
        <taxon>Grifolaceae</taxon>
        <taxon>Grifola</taxon>
    </lineage>
</organism>
<dbReference type="PANTHER" id="PTHR46191">
    <property type="match status" value="1"/>
</dbReference>
<keyword evidence="2" id="KW-1185">Reference proteome</keyword>
<dbReference type="InterPro" id="IPR036412">
    <property type="entry name" value="HAD-like_sf"/>
</dbReference>
<dbReference type="InterPro" id="IPR006439">
    <property type="entry name" value="HAD-SF_hydro_IA"/>
</dbReference>
<comment type="caution">
    <text evidence="1">The sequence shown here is derived from an EMBL/GenBank/DDBJ whole genome shotgun (WGS) entry which is preliminary data.</text>
</comment>
<dbReference type="EMBL" id="LUGG01000025">
    <property type="protein sequence ID" value="OBZ67256.1"/>
    <property type="molecule type" value="Genomic_DNA"/>
</dbReference>